<feature type="disulfide bond" evidence="4">
    <location>
        <begin position="873"/>
        <end position="883"/>
    </location>
</feature>
<dbReference type="Gene3D" id="2.10.25.10">
    <property type="entry name" value="Laminin"/>
    <property type="match status" value="8"/>
</dbReference>
<dbReference type="PROSITE" id="PS50026">
    <property type="entry name" value="EGF_3"/>
    <property type="match status" value="4"/>
</dbReference>
<feature type="domain" description="EGF-like" evidence="8">
    <location>
        <begin position="1253"/>
        <end position="1289"/>
    </location>
</feature>
<dbReference type="PROSITE" id="PS01186">
    <property type="entry name" value="EGF_2"/>
    <property type="match status" value="7"/>
</dbReference>
<dbReference type="SMART" id="SM00181">
    <property type="entry name" value="EGF"/>
    <property type="match status" value="11"/>
</dbReference>
<dbReference type="PANTHER" id="PTHR14949">
    <property type="entry name" value="EGF-LIKE-DOMAIN, MULTIPLE 7, 8"/>
    <property type="match status" value="1"/>
</dbReference>
<comment type="caution">
    <text evidence="4">Lacks conserved residue(s) required for the propagation of feature annotation.</text>
</comment>
<evidence type="ECO:0000313" key="11">
    <source>
        <dbReference type="Proteomes" id="UP000243579"/>
    </source>
</evidence>
<feature type="domain" description="LCCL" evidence="9">
    <location>
        <begin position="555"/>
        <end position="634"/>
    </location>
</feature>
<dbReference type="InterPro" id="IPR004043">
    <property type="entry name" value="LCCL"/>
</dbReference>
<dbReference type="Proteomes" id="UP000243579">
    <property type="component" value="Unassembled WGS sequence"/>
</dbReference>
<name>A0A1V9ZT94_ACHHY</name>
<protein>
    <submittedName>
        <fullName evidence="10">Uncharacterized protein</fullName>
    </submittedName>
</protein>
<feature type="disulfide bond" evidence="4">
    <location>
        <begin position="745"/>
        <end position="755"/>
    </location>
</feature>
<feature type="disulfide bond" evidence="4">
    <location>
        <begin position="1279"/>
        <end position="1288"/>
    </location>
</feature>
<feature type="domain" description="EGF-like" evidence="8">
    <location>
        <begin position="869"/>
        <end position="901"/>
    </location>
</feature>
<dbReference type="EMBL" id="JNBR01000017">
    <property type="protein sequence ID" value="OQS01020.1"/>
    <property type="molecule type" value="Genomic_DNA"/>
</dbReference>
<proteinExistence type="predicted"/>
<feature type="domain" description="EGF-like" evidence="8">
    <location>
        <begin position="805"/>
        <end position="837"/>
    </location>
</feature>
<comment type="caution">
    <text evidence="10">The sequence shown here is derived from an EMBL/GenBank/DDBJ whole genome shotgun (WGS) entry which is preliminary data.</text>
</comment>
<organism evidence="10 11">
    <name type="scientific">Achlya hypogyna</name>
    <name type="common">Oomycete</name>
    <name type="synonym">Protoachlya hypogyna</name>
    <dbReference type="NCBI Taxonomy" id="1202772"/>
    <lineage>
        <taxon>Eukaryota</taxon>
        <taxon>Sar</taxon>
        <taxon>Stramenopiles</taxon>
        <taxon>Oomycota</taxon>
        <taxon>Saprolegniomycetes</taxon>
        <taxon>Saprolegniales</taxon>
        <taxon>Achlyaceae</taxon>
        <taxon>Achlya</taxon>
    </lineage>
</organism>
<keyword evidence="7" id="KW-1133">Transmembrane helix</keyword>
<evidence type="ECO:0000256" key="7">
    <source>
        <dbReference type="SAM" id="Phobius"/>
    </source>
</evidence>
<feature type="disulfide bond" evidence="4">
    <location>
        <begin position="891"/>
        <end position="900"/>
    </location>
</feature>
<dbReference type="STRING" id="1202772.A0A1V9ZT94"/>
<dbReference type="Gene3D" id="2.120.10.30">
    <property type="entry name" value="TolB, C-terminal domain"/>
    <property type="match status" value="3"/>
</dbReference>
<accession>A0A1V9ZT94</accession>
<keyword evidence="7" id="KW-0472">Membrane</keyword>
<dbReference type="SUPFAM" id="SSF69848">
    <property type="entry name" value="LCCL domain"/>
    <property type="match status" value="1"/>
</dbReference>
<feature type="disulfide bond" evidence="4">
    <location>
        <begin position="809"/>
        <end position="819"/>
    </location>
</feature>
<dbReference type="FunFam" id="2.10.25.10:FF:000020">
    <property type="entry name" value="Latent-transforming growth factor beta-binding protein 1"/>
    <property type="match status" value="1"/>
</dbReference>
<keyword evidence="1" id="KW-0732">Signal</keyword>
<evidence type="ECO:0000256" key="2">
    <source>
        <dbReference type="ARBA" id="ARBA00022737"/>
    </source>
</evidence>
<dbReference type="OrthoDB" id="10045365at2759"/>
<dbReference type="InterPro" id="IPR050969">
    <property type="entry name" value="Dev_Signal_Modulators"/>
</dbReference>
<evidence type="ECO:0000256" key="5">
    <source>
        <dbReference type="PROSITE-ProRule" id="PRU00504"/>
    </source>
</evidence>
<keyword evidence="2" id="KW-0677">Repeat</keyword>
<dbReference type="InterPro" id="IPR036609">
    <property type="entry name" value="LCCL_sf"/>
</dbReference>
<gene>
    <name evidence="10" type="ORF">ACHHYP_01946</name>
</gene>
<keyword evidence="11" id="KW-1185">Reference proteome</keyword>
<keyword evidence="3 4" id="KW-1015">Disulfide bond</keyword>
<dbReference type="PROSITE" id="PS51125">
    <property type="entry name" value="NHL"/>
    <property type="match status" value="1"/>
</dbReference>
<feature type="transmembrane region" description="Helical" evidence="7">
    <location>
        <begin position="1767"/>
        <end position="1789"/>
    </location>
</feature>
<dbReference type="PROSITE" id="PS00022">
    <property type="entry name" value="EGF_1"/>
    <property type="match status" value="6"/>
</dbReference>
<feature type="region of interest" description="Disordered" evidence="6">
    <location>
        <begin position="1803"/>
        <end position="1826"/>
    </location>
</feature>
<evidence type="ECO:0000256" key="6">
    <source>
        <dbReference type="SAM" id="MobiDB-lite"/>
    </source>
</evidence>
<dbReference type="PANTHER" id="PTHR14949:SF56">
    <property type="entry name" value="EGF-LIKE-DOMAIN, MULTIPLE 7"/>
    <property type="match status" value="1"/>
</dbReference>
<dbReference type="Pfam" id="PF03815">
    <property type="entry name" value="LCCL"/>
    <property type="match status" value="1"/>
</dbReference>
<sequence length="1826" mass="192746">MRVPRPWTTQPWCASVASPRWPFAYQKSATQTVEFAGRVNSNQQDMRHVCGTYGVQSKCHRCQLDAVQLQGVNWSDLPGNIPTVSDVPWAIGGAHRYDYGGATHVCVLLSGDTCVTPFASSYANCSVRCWGVGAGPLLRQPDWDTVSDFWSYPATNASAQGKVFTLAGSGVPGYLDGPASTARFANPRGIAVDSYNNVYVADTSNHRIRKIDAATQVVSTVAGGTEGYADGAALSAQFSYPSGIAVFQNGSTTLLYVADTGNHRIRVVNLVTGQVSCVAGRCFNGTETATLAQAAAPPQPGLTDGSPGNASLNTPMGVAVSSLGIVFVTDTGNNIIRQIGLDGFMTTVAGRVEAQATPTLGCPPPCVVGVAGFRDGNATHAEFNHPTGIAIGPANTVLVADDHRIRRVAYDVSSVQGVGADDRVVTIAGSGPFAYGETDGVGTEAAFHVSAVAMSPTDQRVFAVSSISNHVRLVSQATSVARTIACSTRARDVLSPSGCASYEAPTDALHKKVSPAMNNVYYNWATRGVADVKAGLNVRGRTIQMCVGSPPIDPLTTGALCQTMYDASGNPITAISQDVDVGTSVQLQCPGSCTAAGAGSVYGSGAYADVSSICAAAIHAGVLPASTAGLVTLTLLANTLFGNASVRSGSVANGITSLTVPNSQLGARFFSLAATPVTQVSVQTVAGAPSALLEMATGFVDGTPPLRARFNGPTGVAVVAAPSTTSFVYIADTLNHRVRALSAICSKVCENGGVCSAMDVCTCAAGWTGDDCTLPTCTSPCSARQLCVAPNTCACVPGYTGPGCTTALCVQTCRNGGTCAAPDTCACAPGWFDPNCTTPVCAQTCGNGGNCTAPDTCVCAPTWSGADCRTPVCSQVCLNGGSCVAPDTCQCPQGWSGHDCGMPVCAQGAFMAHPSANLNGRFRPFNWSMYVPCNFDEWCTATRGLDCAQRPSVVIGACALLELRAAALSYFTYLKEHESRTPYMRYSPITPYGQDTANLSYTGAPVLAPGRYTTPPYTANVDRELAQAEWRTVVQGVYVCANNGNCSAPGVCICAPGWAGFDCRIPICRQGYYTPTQQTLVAADPVQSAAPGHPTSNGNPAVTTTVETLFWDRYTSVSATMGRVPFLKQGGGTQGGYACSIRSLTKFEKPATLASPAYYWDFPNYYSLYMNPAMYWPPLYAKTPPVWDNTQEGYKRAGIWQYQPPTQWVKGTCLVQFARTCPTGAPTLSVDPDASYRPPVQYNATMASMTVPRYDGCVDRVLRGCYNNGTCVAPDTCACAVGWSGADCSVPVCAPACVHGTCTNPNRCTCDLGWTGTICTVAICAQECRNGGTCIAPDTCRCVMWPSGWRDGRMNGGLPIFPLPDGSPQLTGWTGYDCNTPICTQAEAFILNVARSAATFVALRGALGKTNCTLVRCPQYDIEVTSNEGTSFQSGCAPGIPQANPVFAGTDADRLAHWNSYNDVLNTGRQSASALCSVMAWSQGEFSSRAIRLNGGTVAGEGVYKCFHEGSCVAPDTCSCGDGYSGFDCRTPLCRFLTPAGGVTSCQHSGVCVAKDTCECIKSPSILHRKYPAAPQGMTGWPPVAICVQGFYDANCFDQDPVGLEGCYRCANGGQCVAPDVCACAEGWTGYDCRTPVCTVAVTPAIRAQLFTMDESKVYAFEADPCGMDGGRWGKQVYNGALMGQGNCTLPQLCTCLCKERYDYATCKKTGQLCVKAWSDPFGRAIPAGYLFGTRRCASGYQGLEDNNGHFMSCHLQIYEPNTWERYTGSFVTVITFAVIFGWSVFYCFRKRVKQFQLKLKAERRKSRRDSQDKPLDSAFGHSKKS</sequence>
<reference evidence="10 11" key="1">
    <citation type="journal article" date="2014" name="Genome Biol. Evol.">
        <title>The secreted proteins of Achlya hypogyna and Thraustotheca clavata identify the ancestral oomycete secretome and reveal gene acquisitions by horizontal gene transfer.</title>
        <authorList>
            <person name="Misner I."/>
            <person name="Blouin N."/>
            <person name="Leonard G."/>
            <person name="Richards T.A."/>
            <person name="Lane C.E."/>
        </authorList>
    </citation>
    <scope>NUCLEOTIDE SEQUENCE [LARGE SCALE GENOMIC DNA]</scope>
    <source>
        <strain evidence="10 11">ATCC 48635</strain>
    </source>
</reference>
<feature type="disulfide bond" evidence="4">
    <location>
        <begin position="827"/>
        <end position="836"/>
    </location>
</feature>
<dbReference type="SMART" id="SM00603">
    <property type="entry name" value="LCCL"/>
    <property type="match status" value="1"/>
</dbReference>
<keyword evidence="7" id="KW-0812">Transmembrane</keyword>
<dbReference type="InterPro" id="IPR001258">
    <property type="entry name" value="NHL_repeat"/>
</dbReference>
<evidence type="ECO:0000256" key="3">
    <source>
        <dbReference type="ARBA" id="ARBA00023157"/>
    </source>
</evidence>
<feature type="domain" description="EGF-like" evidence="8">
    <location>
        <begin position="741"/>
        <end position="773"/>
    </location>
</feature>
<keyword evidence="4" id="KW-0245">EGF-like domain</keyword>
<dbReference type="InterPro" id="IPR011042">
    <property type="entry name" value="6-blade_b-propeller_TolB-like"/>
</dbReference>
<dbReference type="Pfam" id="PF01436">
    <property type="entry name" value="NHL"/>
    <property type="match status" value="2"/>
</dbReference>
<evidence type="ECO:0000259" key="9">
    <source>
        <dbReference type="PROSITE" id="PS50820"/>
    </source>
</evidence>
<evidence type="ECO:0000256" key="1">
    <source>
        <dbReference type="ARBA" id="ARBA00022729"/>
    </source>
</evidence>
<feature type="disulfide bond" evidence="4">
    <location>
        <begin position="763"/>
        <end position="772"/>
    </location>
</feature>
<dbReference type="SUPFAM" id="SSF101898">
    <property type="entry name" value="NHL repeat"/>
    <property type="match status" value="1"/>
</dbReference>
<dbReference type="InterPro" id="IPR000742">
    <property type="entry name" value="EGF"/>
</dbReference>
<dbReference type="Pfam" id="PF25024">
    <property type="entry name" value="EGF_TEN"/>
    <property type="match status" value="1"/>
</dbReference>
<dbReference type="Pfam" id="PF21700">
    <property type="entry name" value="EGF_DL_JAG"/>
    <property type="match status" value="1"/>
</dbReference>
<evidence type="ECO:0000259" key="8">
    <source>
        <dbReference type="PROSITE" id="PS50026"/>
    </source>
</evidence>
<evidence type="ECO:0000313" key="10">
    <source>
        <dbReference type="EMBL" id="OQS01020.1"/>
    </source>
</evidence>
<evidence type="ECO:0000256" key="4">
    <source>
        <dbReference type="PROSITE-ProRule" id="PRU00076"/>
    </source>
</evidence>
<dbReference type="PROSITE" id="PS50820">
    <property type="entry name" value="LCCL"/>
    <property type="match status" value="1"/>
</dbReference>
<dbReference type="Gene3D" id="2.170.130.20">
    <property type="entry name" value="LCCL-like domain"/>
    <property type="match status" value="1"/>
</dbReference>
<feature type="repeat" description="NHL" evidence="5">
    <location>
        <begin position="184"/>
        <end position="214"/>
    </location>
</feature>